<keyword evidence="2" id="KW-0808">Transferase</keyword>
<dbReference type="Pfam" id="PF01208">
    <property type="entry name" value="URO-D"/>
    <property type="match status" value="1"/>
</dbReference>
<dbReference type="GO" id="GO:0006779">
    <property type="term" value="P:porphyrin-containing compound biosynthetic process"/>
    <property type="evidence" value="ECO:0007669"/>
    <property type="project" value="InterPro"/>
</dbReference>
<dbReference type="GO" id="GO:0008168">
    <property type="term" value="F:methyltransferase activity"/>
    <property type="evidence" value="ECO:0007669"/>
    <property type="project" value="UniProtKB-KW"/>
</dbReference>
<dbReference type="PANTHER" id="PTHR47099">
    <property type="entry name" value="METHYLCOBAMIDE:COM METHYLTRANSFERASE MTBA"/>
    <property type="match status" value="1"/>
</dbReference>
<feature type="domain" description="Uroporphyrinogen decarboxylase (URO-D)" evidence="1">
    <location>
        <begin position="108"/>
        <end position="352"/>
    </location>
</feature>
<keyword evidence="2" id="KW-0489">Methyltransferase</keyword>
<dbReference type="Proteomes" id="UP000485569">
    <property type="component" value="Unassembled WGS sequence"/>
</dbReference>
<dbReference type="InterPro" id="IPR000257">
    <property type="entry name" value="Uroporphyrinogen_deCOase"/>
</dbReference>
<dbReference type="Gene3D" id="3.20.20.210">
    <property type="match status" value="1"/>
</dbReference>
<gene>
    <name evidence="2" type="ORF">BWY41_01092</name>
</gene>
<dbReference type="GO" id="GO:0004853">
    <property type="term" value="F:uroporphyrinogen decarboxylase activity"/>
    <property type="evidence" value="ECO:0007669"/>
    <property type="project" value="InterPro"/>
</dbReference>
<dbReference type="InterPro" id="IPR052024">
    <property type="entry name" value="Methanogen_methyltrans"/>
</dbReference>
<name>A0A1V5SWB6_9BACT</name>
<dbReference type="SUPFAM" id="SSF51726">
    <property type="entry name" value="UROD/MetE-like"/>
    <property type="match status" value="1"/>
</dbReference>
<dbReference type="InterPro" id="IPR038071">
    <property type="entry name" value="UROD/MetE-like_sf"/>
</dbReference>
<dbReference type="EMBL" id="MWBQ01000077">
    <property type="protein sequence ID" value="OQA58272.1"/>
    <property type="molecule type" value="Genomic_DNA"/>
</dbReference>
<sequence>MINRNESRSKNIQFLMDYVKNQYGSKDNQLRQNNWVSFAGLPGIFVRHLPKKDLDNVPFIADLDREMWASIFQMDLNEVYTDPDAYLEFELRKKVYAYQNFFDDNPLTDAITMWFGVGYCESLLGIPQEPAQSGHEPWVGKISIIKEKADLDKIPIPDFYNFASAKLVHIFYARIMEQVGEDFKVIFPEWDFGPFGIATHLRGMENLSIDFIDDPVFVHELMKFLLRVKKSWSLERAKFLGVAPQPLYIANDDVNVPIISPKAYREFILPYEKEISLFHGGIDYWHSCGRIDPVLKDIMEIPSLKMVHISPWTDIEKAVSVANHDIILEIVLNPVDDVEKATSQEMKEKLRRIKDCCQGLHYTVRADAFQIVSTLENDLKQIKQWIEIAREELSYK</sequence>
<protein>
    <submittedName>
        <fullName evidence="2">Methylcobalamin:coenzyme M methyltransferase</fullName>
    </submittedName>
</protein>
<evidence type="ECO:0000259" key="1">
    <source>
        <dbReference type="Pfam" id="PF01208"/>
    </source>
</evidence>
<dbReference type="PANTHER" id="PTHR47099:SF1">
    <property type="entry name" value="METHYLCOBAMIDE:COM METHYLTRANSFERASE MTBA"/>
    <property type="match status" value="1"/>
</dbReference>
<dbReference type="GO" id="GO:0032259">
    <property type="term" value="P:methylation"/>
    <property type="evidence" value="ECO:0007669"/>
    <property type="project" value="UniProtKB-KW"/>
</dbReference>
<reference evidence="2" key="1">
    <citation type="submission" date="2017-02" db="EMBL/GenBank/DDBJ databases">
        <title>Delving into the versatile metabolic prowess of the omnipresent phylum Bacteroidetes.</title>
        <authorList>
            <person name="Nobu M.K."/>
            <person name="Mei R."/>
            <person name="Narihiro T."/>
            <person name="Kuroda K."/>
            <person name="Liu W.-T."/>
        </authorList>
    </citation>
    <scope>NUCLEOTIDE SEQUENCE</scope>
    <source>
        <strain evidence="2">ADurb.Bin276</strain>
    </source>
</reference>
<dbReference type="AlphaFoldDB" id="A0A1V5SWB6"/>
<comment type="caution">
    <text evidence="2">The sequence shown here is derived from an EMBL/GenBank/DDBJ whole genome shotgun (WGS) entry which is preliminary data.</text>
</comment>
<accession>A0A1V5SWB6</accession>
<evidence type="ECO:0000313" key="2">
    <source>
        <dbReference type="EMBL" id="OQA58272.1"/>
    </source>
</evidence>
<organism evidence="2">
    <name type="scientific">Candidatus Atribacter allofermentans</name>
    <dbReference type="NCBI Taxonomy" id="1852833"/>
    <lineage>
        <taxon>Bacteria</taxon>
        <taxon>Pseudomonadati</taxon>
        <taxon>Atribacterota</taxon>
        <taxon>Atribacteria</taxon>
        <taxon>Atribacterales</taxon>
        <taxon>Atribacteraceae</taxon>
        <taxon>Atribacter</taxon>
    </lineage>
</organism>
<proteinExistence type="predicted"/>